<evidence type="ECO:0000313" key="11">
    <source>
        <dbReference type="Proteomes" id="UP000007177"/>
    </source>
</evidence>
<accession>H6LF30</accession>
<dbReference type="eggNOG" id="COG4591">
    <property type="taxonomic scope" value="Bacteria"/>
</dbReference>
<dbReference type="KEGG" id="awo:Awo_c01260"/>
<comment type="subcellular location">
    <subcellularLocation>
        <location evidence="1">Cell membrane</location>
        <topology evidence="1">Multi-pass membrane protein</topology>
    </subcellularLocation>
</comment>
<dbReference type="GO" id="GO:0005886">
    <property type="term" value="C:plasma membrane"/>
    <property type="evidence" value="ECO:0007669"/>
    <property type="project" value="UniProtKB-SubCell"/>
</dbReference>
<dbReference type="HOGENOM" id="CLU_010964_1_1_9"/>
<feature type="transmembrane region" description="Helical" evidence="7">
    <location>
        <begin position="724"/>
        <end position="747"/>
    </location>
</feature>
<dbReference type="AlphaFoldDB" id="H6LF30"/>
<dbReference type="PANTHER" id="PTHR30572:SF4">
    <property type="entry name" value="ABC TRANSPORTER PERMEASE YTRF"/>
    <property type="match status" value="1"/>
</dbReference>
<dbReference type="GO" id="GO:0022857">
    <property type="term" value="F:transmembrane transporter activity"/>
    <property type="evidence" value="ECO:0007669"/>
    <property type="project" value="TreeGrafter"/>
</dbReference>
<gene>
    <name evidence="10" type="ordered locus">Awo_c01260</name>
</gene>
<keyword evidence="11" id="KW-1185">Reference proteome</keyword>
<evidence type="ECO:0000256" key="2">
    <source>
        <dbReference type="ARBA" id="ARBA00022475"/>
    </source>
</evidence>
<evidence type="ECO:0000256" key="4">
    <source>
        <dbReference type="ARBA" id="ARBA00022989"/>
    </source>
</evidence>
<feature type="transmembrane region" description="Helical" evidence="7">
    <location>
        <begin position="253"/>
        <end position="280"/>
    </location>
</feature>
<evidence type="ECO:0000256" key="7">
    <source>
        <dbReference type="SAM" id="Phobius"/>
    </source>
</evidence>
<dbReference type="eggNOG" id="COG0577">
    <property type="taxonomic scope" value="Bacteria"/>
</dbReference>
<dbReference type="InterPro" id="IPR003838">
    <property type="entry name" value="ABC3_permease_C"/>
</dbReference>
<organism evidence="10 11">
    <name type="scientific">Acetobacterium woodii (strain ATCC 29683 / DSM 1030 / JCM 2381 / KCTC 1655 / WB1)</name>
    <dbReference type="NCBI Taxonomy" id="931626"/>
    <lineage>
        <taxon>Bacteria</taxon>
        <taxon>Bacillati</taxon>
        <taxon>Bacillota</taxon>
        <taxon>Clostridia</taxon>
        <taxon>Eubacteriales</taxon>
        <taxon>Eubacteriaceae</taxon>
        <taxon>Acetobacterium</taxon>
    </lineage>
</organism>
<dbReference type="STRING" id="931626.Awo_c01260"/>
<comment type="similarity">
    <text evidence="6">Belongs to the ABC-4 integral membrane protein family.</text>
</comment>
<evidence type="ECO:0000259" key="9">
    <source>
        <dbReference type="Pfam" id="PF12704"/>
    </source>
</evidence>
<evidence type="ECO:0000256" key="1">
    <source>
        <dbReference type="ARBA" id="ARBA00004651"/>
    </source>
</evidence>
<sequence length="802" mass="89432">MKKTKLRNNNQGIIRHLALRSLKTNKMRNLFILLTIALSVSLLVVMALFTSAQGVELKKQVAMMQHVTYMNVNKDQISALEDQKQIEFMTLDKLGQGFERNGVMLQPTYYEERTGPIKSNPVIEGTYPHKVDEIAVNKSVMAVLGVPATIGATVPLTFLDGETETFIVSGFLAGNEVAKVYPILFSREYAEQGPQLKDIPYHALCRIRGAETMSELEFLSTIRDIGAAAGIERKNINENNYFSNSLTMSTRDIFVVGAVGLGILLVSILVIYSIFYLSVIGRIRQFGQLRTLGATKKQIKSLVSCEGVILCIIGSTVGFLIAWPIAYYIKPQGWSWGYTLILSLLIFVADLITVLVSIRRPANLAASVTSIEASLFSEYHQNPKKEAKKIQRKMTPIHLALMSTQRNRKRFLLTMISLGIGGVLFISGATFIGSMTAEDYSRQGFYQWGEYIISYDCNATQTTEHGNVGIQLNNPLNPEFIENIKAIDGVTAVRSFNKAQISYDYKDQTNNQDSLAPFTRENQENVRDVLEEGSFDYDEMIAKDEVLIVNNPVAKEIFGWKFAVGDTVKLHYFNGTEEVERDFTVVGAMDTYSEVTYNAGWFVIPQEKLAQLFPGVDTTETLVVTVADFALQGDAIEPQIRNMVDQNPLLALDTLREELILDATSFTLTNKVILGLAIFIIAFSLINLVNTLITNIVSRQQEFSMLQSIGMTNRQLTKMIQAEGLILALGNLIITLILGTGAGYGLVYWLRQMGATYMHYRFPTGYFVGYILVTLLVPIVVSGVLVRLFQGTSLVERLRAMV</sequence>
<feature type="transmembrane region" description="Helical" evidence="7">
    <location>
        <begin position="335"/>
        <end position="358"/>
    </location>
</feature>
<reference evidence="11" key="1">
    <citation type="submission" date="2011-07" db="EMBL/GenBank/DDBJ databases">
        <title>Complete genome sequence of Acetobacterium woodii.</title>
        <authorList>
            <person name="Poehlein A."/>
            <person name="Schmidt S."/>
            <person name="Kaster A.-K."/>
            <person name="Goenrich M."/>
            <person name="Vollmers J."/>
            <person name="Thuermer A."/>
            <person name="Gottschalk G."/>
            <person name="Thauer R.K."/>
            <person name="Daniel R."/>
            <person name="Mueller V."/>
        </authorList>
    </citation>
    <scope>NUCLEOTIDE SEQUENCE [LARGE SCALE GENOMIC DNA]</scope>
    <source>
        <strain evidence="11">ATCC 29683 / DSM 1030 / JCM 2381 / KCTC 1655 / WB1</strain>
    </source>
</reference>
<keyword evidence="5 7" id="KW-0472">Membrane</keyword>
<dbReference type="RefSeq" id="WP_014354540.1">
    <property type="nucleotide sequence ID" value="NC_016894.1"/>
</dbReference>
<feature type="domain" description="MacB-like periplasmic core" evidence="9">
    <location>
        <begin position="412"/>
        <end position="630"/>
    </location>
</feature>
<keyword evidence="2" id="KW-1003">Cell membrane</keyword>
<feature type="transmembrane region" description="Helical" evidence="7">
    <location>
        <begin position="301"/>
        <end position="329"/>
    </location>
</feature>
<dbReference type="Proteomes" id="UP000007177">
    <property type="component" value="Chromosome"/>
</dbReference>
<dbReference type="Pfam" id="PF12704">
    <property type="entry name" value="MacB_PCD"/>
    <property type="match status" value="1"/>
</dbReference>
<name>H6LF30_ACEWD</name>
<proteinExistence type="inferred from homology"/>
<evidence type="ECO:0000256" key="6">
    <source>
        <dbReference type="ARBA" id="ARBA00038076"/>
    </source>
</evidence>
<dbReference type="PANTHER" id="PTHR30572">
    <property type="entry name" value="MEMBRANE COMPONENT OF TRANSPORTER-RELATED"/>
    <property type="match status" value="1"/>
</dbReference>
<evidence type="ECO:0000259" key="8">
    <source>
        <dbReference type="Pfam" id="PF02687"/>
    </source>
</evidence>
<keyword evidence="3 7" id="KW-0812">Transmembrane</keyword>
<evidence type="ECO:0000256" key="5">
    <source>
        <dbReference type="ARBA" id="ARBA00023136"/>
    </source>
</evidence>
<reference evidence="10 11" key="2">
    <citation type="journal article" date="2012" name="PLoS ONE">
        <title>An ancient pathway combining carbon dioxide fixation with the generation and utilization of a sodium ion gradient for ATP synthesis.</title>
        <authorList>
            <person name="Poehlein A."/>
            <person name="Schmidt S."/>
            <person name="Kaster A.K."/>
            <person name="Goenrich M."/>
            <person name="Vollmers J."/>
            <person name="Thurmer A."/>
            <person name="Bertsch J."/>
            <person name="Schuchmann K."/>
            <person name="Voigt B."/>
            <person name="Hecker M."/>
            <person name="Daniel R."/>
            <person name="Thauer R.K."/>
            <person name="Gottschalk G."/>
            <person name="Muller V."/>
        </authorList>
    </citation>
    <scope>NUCLEOTIDE SEQUENCE [LARGE SCALE GENOMIC DNA]</scope>
    <source>
        <strain evidence="11">ATCC 29683 / DSM 1030 / JCM 2381 / KCTC 1655 / WB1</strain>
    </source>
</reference>
<protein>
    <submittedName>
        <fullName evidence="10">ABC transport system permease protein</fullName>
    </submittedName>
</protein>
<feature type="domain" description="ABC3 transporter permease C-terminal" evidence="8">
    <location>
        <begin position="676"/>
        <end position="787"/>
    </location>
</feature>
<dbReference type="EMBL" id="CP002987">
    <property type="protein sequence ID" value="AFA46936.1"/>
    <property type="molecule type" value="Genomic_DNA"/>
</dbReference>
<feature type="transmembrane region" description="Helical" evidence="7">
    <location>
        <begin position="767"/>
        <end position="789"/>
    </location>
</feature>
<feature type="transmembrane region" description="Helical" evidence="7">
    <location>
        <begin position="411"/>
        <end position="433"/>
    </location>
</feature>
<dbReference type="Pfam" id="PF02687">
    <property type="entry name" value="FtsX"/>
    <property type="match status" value="2"/>
</dbReference>
<feature type="domain" description="ABC3 transporter permease C-terminal" evidence="8">
    <location>
        <begin position="259"/>
        <end position="362"/>
    </location>
</feature>
<dbReference type="InterPro" id="IPR025857">
    <property type="entry name" value="MacB_PCD"/>
</dbReference>
<evidence type="ECO:0000256" key="3">
    <source>
        <dbReference type="ARBA" id="ARBA00022692"/>
    </source>
</evidence>
<dbReference type="OrthoDB" id="9793166at2"/>
<feature type="transmembrane region" description="Helical" evidence="7">
    <location>
        <begin position="672"/>
        <end position="697"/>
    </location>
</feature>
<keyword evidence="4 7" id="KW-1133">Transmembrane helix</keyword>
<evidence type="ECO:0000313" key="10">
    <source>
        <dbReference type="EMBL" id="AFA46936.1"/>
    </source>
</evidence>
<dbReference type="InterPro" id="IPR050250">
    <property type="entry name" value="Macrolide_Exporter_MacB"/>
</dbReference>